<dbReference type="NCBIfam" id="TIGR00996">
    <property type="entry name" value="Mtu_fam_mce"/>
    <property type="match status" value="1"/>
</dbReference>
<evidence type="ECO:0000259" key="4">
    <source>
        <dbReference type="Pfam" id="PF11887"/>
    </source>
</evidence>
<dbReference type="InterPro" id="IPR024516">
    <property type="entry name" value="Mce_C"/>
</dbReference>
<feature type="domain" description="Mce/MlaD" evidence="3">
    <location>
        <begin position="40"/>
        <end position="112"/>
    </location>
</feature>
<accession>A0A1A0VNT4</accession>
<keyword evidence="2" id="KW-0472">Membrane</keyword>
<dbReference type="EMBL" id="LZSX01000047">
    <property type="protein sequence ID" value="OBB84856.1"/>
    <property type="molecule type" value="Genomic_DNA"/>
</dbReference>
<dbReference type="Proteomes" id="UP000091914">
    <property type="component" value="Unassembled WGS sequence"/>
</dbReference>
<organism evidence="5 6">
    <name type="scientific">Mycobacterium colombiense</name>
    <dbReference type="NCBI Taxonomy" id="339268"/>
    <lineage>
        <taxon>Bacteria</taxon>
        <taxon>Bacillati</taxon>
        <taxon>Actinomycetota</taxon>
        <taxon>Actinomycetes</taxon>
        <taxon>Mycobacteriales</taxon>
        <taxon>Mycobacteriaceae</taxon>
        <taxon>Mycobacterium</taxon>
        <taxon>Mycobacterium avium complex (MAC)</taxon>
    </lineage>
</organism>
<proteinExistence type="predicted"/>
<name>A0A1A0VNT4_9MYCO</name>
<comment type="caution">
    <text evidence="5">The sequence shown here is derived from an EMBL/GenBank/DDBJ whole genome shotgun (WGS) entry which is preliminary data.</text>
</comment>
<dbReference type="PANTHER" id="PTHR33371">
    <property type="entry name" value="INTERMEMBRANE PHOSPHOLIPID TRANSPORT SYSTEM BINDING PROTEIN MLAD-RELATED"/>
    <property type="match status" value="1"/>
</dbReference>
<evidence type="ECO:0000313" key="5">
    <source>
        <dbReference type="EMBL" id="OBB84856.1"/>
    </source>
</evidence>
<protein>
    <submittedName>
        <fullName evidence="5">Mammalian cell entry protein</fullName>
    </submittedName>
</protein>
<feature type="transmembrane region" description="Helical" evidence="2">
    <location>
        <begin position="12"/>
        <end position="30"/>
    </location>
</feature>
<dbReference type="InterPro" id="IPR003399">
    <property type="entry name" value="Mce/MlaD"/>
</dbReference>
<dbReference type="PANTHER" id="PTHR33371:SF18">
    <property type="entry name" value="MCE-FAMILY PROTEIN MCE3C"/>
    <property type="match status" value="1"/>
</dbReference>
<dbReference type="InterPro" id="IPR005693">
    <property type="entry name" value="Mce"/>
</dbReference>
<reference evidence="5 6" key="1">
    <citation type="submission" date="2016-06" db="EMBL/GenBank/DDBJ databases">
        <authorList>
            <person name="Kjaerup R.B."/>
            <person name="Dalgaard T.S."/>
            <person name="Juul-Madsen H.R."/>
        </authorList>
    </citation>
    <scope>NUCLEOTIDE SEQUENCE [LARGE SCALE GENOMIC DNA]</scope>
    <source>
        <strain evidence="5 6">852002-51834_SCH5396731</strain>
    </source>
</reference>
<dbReference type="AlphaFoldDB" id="A0A1A0VNT4"/>
<dbReference type="Pfam" id="PF02470">
    <property type="entry name" value="MlaD"/>
    <property type="match status" value="1"/>
</dbReference>
<evidence type="ECO:0000259" key="3">
    <source>
        <dbReference type="Pfam" id="PF02470"/>
    </source>
</evidence>
<dbReference type="PRINTS" id="PR01782">
    <property type="entry name" value="MCEVIRFACTOR"/>
</dbReference>
<dbReference type="OrthoDB" id="5241191at2"/>
<evidence type="ECO:0000256" key="2">
    <source>
        <dbReference type="SAM" id="Phobius"/>
    </source>
</evidence>
<dbReference type="GO" id="GO:0005576">
    <property type="term" value="C:extracellular region"/>
    <property type="evidence" value="ECO:0007669"/>
    <property type="project" value="TreeGrafter"/>
</dbReference>
<keyword evidence="2" id="KW-1133">Transmembrane helix</keyword>
<keyword evidence="2" id="KW-0812">Transmembrane</keyword>
<evidence type="ECO:0000313" key="6">
    <source>
        <dbReference type="Proteomes" id="UP000091914"/>
    </source>
</evidence>
<dbReference type="RefSeq" id="WP_064880568.1">
    <property type="nucleotide sequence ID" value="NZ_LZSX01000047.1"/>
</dbReference>
<dbReference type="InterPro" id="IPR052336">
    <property type="entry name" value="MlaD_Phospholipid_Transporter"/>
</dbReference>
<evidence type="ECO:0000256" key="1">
    <source>
        <dbReference type="SAM" id="MobiDB-lite"/>
    </source>
</evidence>
<feature type="domain" description="Mammalian cell entry C-terminal" evidence="4">
    <location>
        <begin position="122"/>
        <end position="289"/>
    </location>
</feature>
<dbReference type="Pfam" id="PF11887">
    <property type="entry name" value="Mce4_CUP1"/>
    <property type="match status" value="1"/>
</dbReference>
<feature type="compositionally biased region" description="Pro residues" evidence="1">
    <location>
        <begin position="401"/>
        <end position="418"/>
    </location>
</feature>
<feature type="compositionally biased region" description="Pro residues" evidence="1">
    <location>
        <begin position="383"/>
        <end position="392"/>
    </location>
</feature>
<sequence>MKRPSEYNPKIIGVIGTLTVAALVALALGFKHLPFVDSDRRYTAYFAEAAGLTPGSPVQVAGFRVGEVTDVRLDGPRVLVEFTMEDSIHPGDRTAAAIKTETLLGTRLVEVTTHGDGRLDGPIPLQRTTSPYELPQALGDLSQTIAGLDTNKLNESLTTLAETFKNTPADLRTAVEGISRFSDTLNKRDERLRNLFADANKVTGVLRERSDQIVGLVNDTNSLLGELSGEATTLTQLSGNISALAQQISGLVADNKSTLRPALEKVNGVLTMIDNRRDDLIKSIHLIRRFSLSLGESVSAGPFFREYLANLVPGQFFQPFIDAAFSDLGLDPHTLLPSQLTDPQVGQPATPALPVPFPRTGQGGPPRLTVPDAITGNPGDPGCGPPGLPLPGPSGCYPYREPMPAPPPGGPPPGPPAGYDPAAPAENLPPPTPVEVNSPNMIPDFPRPGPTP</sequence>
<feature type="region of interest" description="Disordered" evidence="1">
    <location>
        <begin position="338"/>
        <end position="452"/>
    </location>
</feature>
<gene>
    <name evidence="5" type="ORF">A5760_09210</name>
</gene>